<gene>
    <name evidence="1" type="ORF">QFW77_03155</name>
</gene>
<dbReference type="RefSeq" id="WP_280572825.1">
    <property type="nucleotide sequence ID" value="NZ_JARXRM010000016.1"/>
</dbReference>
<comment type="caution">
    <text evidence="1">The sequence shown here is derived from an EMBL/GenBank/DDBJ whole genome shotgun (WGS) entry which is preliminary data.</text>
</comment>
<sequence>MDLNQVLNLMNDRFFATLAIALAPAAAAACPHDLTGTWKSDREASVAFAHGNAKLEPRTEAFLGALFGHMTLAFTDSEVHIAMPDVEVPVSGERTVFAGLEERKPYEILFCGEFAVVWSARRPFGTALTATTFNFVDDDIFWVYGGGTDPAAPDLHTREYFQRVR</sequence>
<evidence type="ECO:0008006" key="3">
    <source>
        <dbReference type="Google" id="ProtNLM"/>
    </source>
</evidence>
<evidence type="ECO:0000313" key="1">
    <source>
        <dbReference type="EMBL" id="MDH5821992.1"/>
    </source>
</evidence>
<reference evidence="1 2" key="1">
    <citation type="submission" date="2023-04" db="EMBL/GenBank/DDBJ databases">
        <title>Luteimonas endophyticus RD2P54.</title>
        <authorList>
            <person name="Sun J.-Q."/>
        </authorList>
    </citation>
    <scope>NUCLEOTIDE SEQUENCE [LARGE SCALE GENOMIC DNA]</scope>
    <source>
        <strain evidence="1 2">RD2P54</strain>
    </source>
</reference>
<keyword evidence="2" id="KW-1185">Reference proteome</keyword>
<proteinExistence type="predicted"/>
<name>A0ABT6J616_9GAMM</name>
<dbReference type="Proteomes" id="UP001156940">
    <property type="component" value="Unassembled WGS sequence"/>
</dbReference>
<organism evidence="1 2">
    <name type="scientific">Luteimonas endophytica</name>
    <dbReference type="NCBI Taxonomy" id="3042023"/>
    <lineage>
        <taxon>Bacteria</taxon>
        <taxon>Pseudomonadati</taxon>
        <taxon>Pseudomonadota</taxon>
        <taxon>Gammaproteobacteria</taxon>
        <taxon>Lysobacterales</taxon>
        <taxon>Lysobacteraceae</taxon>
        <taxon>Luteimonas</taxon>
    </lineage>
</organism>
<accession>A0ABT6J616</accession>
<protein>
    <recommendedName>
        <fullName evidence="3">DUF1579 domain-containing protein</fullName>
    </recommendedName>
</protein>
<dbReference type="EMBL" id="JARXRM010000016">
    <property type="protein sequence ID" value="MDH5821992.1"/>
    <property type="molecule type" value="Genomic_DNA"/>
</dbReference>
<evidence type="ECO:0000313" key="2">
    <source>
        <dbReference type="Proteomes" id="UP001156940"/>
    </source>
</evidence>